<evidence type="ECO:0000256" key="2">
    <source>
        <dbReference type="ARBA" id="ARBA00023125"/>
    </source>
</evidence>
<keyword evidence="2" id="KW-0238">DNA-binding</keyword>
<dbReference type="PANTHER" id="PTHR43280">
    <property type="entry name" value="ARAC-FAMILY TRANSCRIPTIONAL REGULATOR"/>
    <property type="match status" value="1"/>
</dbReference>
<evidence type="ECO:0000256" key="3">
    <source>
        <dbReference type="ARBA" id="ARBA00023163"/>
    </source>
</evidence>
<evidence type="ECO:0000313" key="5">
    <source>
        <dbReference type="EMBL" id="NOU90712.1"/>
    </source>
</evidence>
<evidence type="ECO:0000313" key="6">
    <source>
        <dbReference type="Proteomes" id="UP000658690"/>
    </source>
</evidence>
<dbReference type="Pfam" id="PF12833">
    <property type="entry name" value="HTH_18"/>
    <property type="match status" value="1"/>
</dbReference>
<reference evidence="5 6" key="1">
    <citation type="submission" date="2019-10" db="EMBL/GenBank/DDBJ databases">
        <title>Description of Paenibacillus choica sp. nov.</title>
        <authorList>
            <person name="Carlier A."/>
            <person name="Qi S."/>
        </authorList>
    </citation>
    <scope>NUCLEOTIDE SEQUENCE [LARGE SCALE GENOMIC DNA]</scope>
    <source>
        <strain evidence="5 6">LMG 31460</strain>
    </source>
</reference>
<keyword evidence="1" id="KW-0805">Transcription regulation</keyword>
<sequence length="225" mass="26439">MNQDLWSDLKSTRLALLQALKHAEASQWERVFKQLEKRMLGVRLELSDSVQAFFVDVLRELGAVLYAKGIRFEEISVFDPFDELKQSDTLEETLYYVKQHLVHAHCMIHRLETLNNVRYSAPIANAKKFLDMHYREEVTQSLVSRMVGFSESYLSRQFVKEVGCNYIDYLTNLRIEEAKRLLRTGIKISDISGRIGYLNPEHFSRMFKKMTGYSPKAYRDSLRRE</sequence>
<dbReference type="PANTHER" id="PTHR43280:SF2">
    <property type="entry name" value="HTH-TYPE TRANSCRIPTIONAL REGULATOR EXSA"/>
    <property type="match status" value="1"/>
</dbReference>
<evidence type="ECO:0000259" key="4">
    <source>
        <dbReference type="PROSITE" id="PS01124"/>
    </source>
</evidence>
<dbReference type="PROSITE" id="PS01124">
    <property type="entry name" value="HTH_ARAC_FAMILY_2"/>
    <property type="match status" value="1"/>
</dbReference>
<protein>
    <submittedName>
        <fullName evidence="5">Helix-turn-helix domain-containing protein</fullName>
    </submittedName>
</protein>
<dbReference type="Proteomes" id="UP000658690">
    <property type="component" value="Unassembled WGS sequence"/>
</dbReference>
<gene>
    <name evidence="5" type="ORF">GC102_34035</name>
</gene>
<dbReference type="Gene3D" id="1.10.10.60">
    <property type="entry name" value="Homeodomain-like"/>
    <property type="match status" value="2"/>
</dbReference>
<keyword evidence="6" id="KW-1185">Reference proteome</keyword>
<keyword evidence="3" id="KW-0804">Transcription</keyword>
<dbReference type="RefSeq" id="WP_171693477.1">
    <property type="nucleotide sequence ID" value="NZ_WHOC01000176.1"/>
</dbReference>
<name>A0ABX1ZBJ1_9BACL</name>
<dbReference type="SUPFAM" id="SSF46689">
    <property type="entry name" value="Homeodomain-like"/>
    <property type="match status" value="2"/>
</dbReference>
<dbReference type="InterPro" id="IPR020449">
    <property type="entry name" value="Tscrpt_reg_AraC-type_HTH"/>
</dbReference>
<accession>A0ABX1ZBJ1</accession>
<dbReference type="PRINTS" id="PR00032">
    <property type="entry name" value="HTHARAC"/>
</dbReference>
<feature type="domain" description="HTH araC/xylS-type" evidence="4">
    <location>
        <begin position="124"/>
        <end position="221"/>
    </location>
</feature>
<dbReference type="InterPro" id="IPR018060">
    <property type="entry name" value="HTH_AraC"/>
</dbReference>
<proteinExistence type="predicted"/>
<organism evidence="5 6">
    <name type="scientific">Paenibacillus germinis</name>
    <dbReference type="NCBI Taxonomy" id="2654979"/>
    <lineage>
        <taxon>Bacteria</taxon>
        <taxon>Bacillati</taxon>
        <taxon>Bacillota</taxon>
        <taxon>Bacilli</taxon>
        <taxon>Bacillales</taxon>
        <taxon>Paenibacillaceae</taxon>
        <taxon>Paenibacillus</taxon>
    </lineage>
</organism>
<dbReference type="EMBL" id="WHOC01000176">
    <property type="protein sequence ID" value="NOU90712.1"/>
    <property type="molecule type" value="Genomic_DNA"/>
</dbReference>
<dbReference type="SMART" id="SM00342">
    <property type="entry name" value="HTH_ARAC"/>
    <property type="match status" value="1"/>
</dbReference>
<evidence type="ECO:0000256" key="1">
    <source>
        <dbReference type="ARBA" id="ARBA00023015"/>
    </source>
</evidence>
<dbReference type="InterPro" id="IPR009057">
    <property type="entry name" value="Homeodomain-like_sf"/>
</dbReference>
<comment type="caution">
    <text evidence="5">The sequence shown here is derived from an EMBL/GenBank/DDBJ whole genome shotgun (WGS) entry which is preliminary data.</text>
</comment>